<evidence type="ECO:0000313" key="2">
    <source>
        <dbReference type="Proteomes" id="UP001372338"/>
    </source>
</evidence>
<keyword evidence="2" id="KW-1185">Reference proteome</keyword>
<dbReference type="EMBL" id="JAYWIO010000001">
    <property type="protein sequence ID" value="KAK7290691.1"/>
    <property type="molecule type" value="Genomic_DNA"/>
</dbReference>
<proteinExistence type="predicted"/>
<gene>
    <name evidence="1" type="ORF">RIF29_05288</name>
</gene>
<protein>
    <submittedName>
        <fullName evidence="1">Uncharacterized protein</fullName>
    </submittedName>
</protein>
<accession>A0AAN9PA91</accession>
<organism evidence="1 2">
    <name type="scientific">Crotalaria pallida</name>
    <name type="common">Smooth rattlebox</name>
    <name type="synonym">Crotalaria striata</name>
    <dbReference type="NCBI Taxonomy" id="3830"/>
    <lineage>
        <taxon>Eukaryota</taxon>
        <taxon>Viridiplantae</taxon>
        <taxon>Streptophyta</taxon>
        <taxon>Embryophyta</taxon>
        <taxon>Tracheophyta</taxon>
        <taxon>Spermatophyta</taxon>
        <taxon>Magnoliopsida</taxon>
        <taxon>eudicotyledons</taxon>
        <taxon>Gunneridae</taxon>
        <taxon>Pentapetalae</taxon>
        <taxon>rosids</taxon>
        <taxon>fabids</taxon>
        <taxon>Fabales</taxon>
        <taxon>Fabaceae</taxon>
        <taxon>Papilionoideae</taxon>
        <taxon>50 kb inversion clade</taxon>
        <taxon>genistoids sensu lato</taxon>
        <taxon>core genistoids</taxon>
        <taxon>Crotalarieae</taxon>
        <taxon>Crotalaria</taxon>
    </lineage>
</organism>
<reference evidence="1 2" key="1">
    <citation type="submission" date="2024-01" db="EMBL/GenBank/DDBJ databases">
        <title>The genomes of 5 underutilized Papilionoideae crops provide insights into root nodulation and disease resistanc.</title>
        <authorList>
            <person name="Yuan L."/>
        </authorList>
    </citation>
    <scope>NUCLEOTIDE SEQUENCE [LARGE SCALE GENOMIC DNA]</scope>
    <source>
        <strain evidence="1">ZHUSHIDOU_FW_LH</strain>
        <tissue evidence="1">Leaf</tissue>
    </source>
</reference>
<comment type="caution">
    <text evidence="1">The sequence shown here is derived from an EMBL/GenBank/DDBJ whole genome shotgun (WGS) entry which is preliminary data.</text>
</comment>
<evidence type="ECO:0000313" key="1">
    <source>
        <dbReference type="EMBL" id="KAK7290691.1"/>
    </source>
</evidence>
<sequence>MLVCNPNAVRESKDWELSLNAWLLVSTSQLVALLIYRDRDVAKDALVHKMRCGDQKLGANCNQHGEDHQDLPNAISLSFFPPSWRTRLFPRWEVPNACPGKSSGSQREASAFAACKRPSKRVRSVF</sequence>
<dbReference type="Proteomes" id="UP001372338">
    <property type="component" value="Unassembled WGS sequence"/>
</dbReference>
<dbReference type="AlphaFoldDB" id="A0AAN9PA91"/>
<name>A0AAN9PA91_CROPI</name>